<feature type="domain" description="HTH lacI-type" evidence="5">
    <location>
        <begin position="4"/>
        <end position="58"/>
    </location>
</feature>
<keyword evidence="7" id="KW-1185">Reference proteome</keyword>
<name>A0A3A9AP36_9FIRM</name>
<dbReference type="SUPFAM" id="SSF53822">
    <property type="entry name" value="Periplasmic binding protein-like I"/>
    <property type="match status" value="1"/>
</dbReference>
<dbReference type="RefSeq" id="WP_120467296.1">
    <property type="nucleotide sequence ID" value="NZ_CATAJS010000041.1"/>
</dbReference>
<keyword evidence="4" id="KW-0804">Transcription</keyword>
<dbReference type="CDD" id="cd06267">
    <property type="entry name" value="PBP1_LacI_sugar_binding-like"/>
    <property type="match status" value="1"/>
</dbReference>
<dbReference type="PANTHER" id="PTHR30146:SF148">
    <property type="entry name" value="HTH-TYPE TRANSCRIPTIONAL REPRESSOR PURR-RELATED"/>
    <property type="match status" value="1"/>
</dbReference>
<evidence type="ECO:0000259" key="5">
    <source>
        <dbReference type="PROSITE" id="PS50932"/>
    </source>
</evidence>
<dbReference type="EMBL" id="RAYQ01000003">
    <property type="protein sequence ID" value="RKI93290.1"/>
    <property type="molecule type" value="Genomic_DNA"/>
</dbReference>
<organism evidence="6 7">
    <name type="scientific">Parablautia intestinalis</name>
    <dbReference type="NCBI Taxonomy" id="2320100"/>
    <lineage>
        <taxon>Bacteria</taxon>
        <taxon>Bacillati</taxon>
        <taxon>Bacillota</taxon>
        <taxon>Clostridia</taxon>
        <taxon>Lachnospirales</taxon>
        <taxon>Lachnospiraceae</taxon>
        <taxon>Parablautia</taxon>
    </lineage>
</organism>
<evidence type="ECO:0000313" key="7">
    <source>
        <dbReference type="Proteomes" id="UP000280696"/>
    </source>
</evidence>
<dbReference type="InterPro" id="IPR000843">
    <property type="entry name" value="HTH_LacI"/>
</dbReference>
<keyword evidence="2" id="KW-0805">Transcription regulation</keyword>
<evidence type="ECO:0000256" key="4">
    <source>
        <dbReference type="ARBA" id="ARBA00023163"/>
    </source>
</evidence>
<comment type="caution">
    <text evidence="6">The sequence shown here is derived from an EMBL/GenBank/DDBJ whole genome shotgun (WGS) entry which is preliminary data.</text>
</comment>
<dbReference type="Gene3D" id="1.10.260.40">
    <property type="entry name" value="lambda repressor-like DNA-binding domains"/>
    <property type="match status" value="1"/>
</dbReference>
<keyword evidence="3" id="KW-0238">DNA-binding</keyword>
<dbReference type="SMART" id="SM00354">
    <property type="entry name" value="HTH_LACI"/>
    <property type="match status" value="1"/>
</dbReference>
<proteinExistence type="predicted"/>
<dbReference type="OrthoDB" id="9796186at2"/>
<evidence type="ECO:0000256" key="1">
    <source>
        <dbReference type="ARBA" id="ARBA00022491"/>
    </source>
</evidence>
<dbReference type="Pfam" id="PF13377">
    <property type="entry name" value="Peripla_BP_3"/>
    <property type="match status" value="1"/>
</dbReference>
<dbReference type="InterPro" id="IPR028082">
    <property type="entry name" value="Peripla_BP_I"/>
</dbReference>
<protein>
    <submittedName>
        <fullName evidence="6">LacI family transcriptional regulator</fullName>
    </submittedName>
</protein>
<dbReference type="GO" id="GO:0000976">
    <property type="term" value="F:transcription cis-regulatory region binding"/>
    <property type="evidence" value="ECO:0007669"/>
    <property type="project" value="TreeGrafter"/>
</dbReference>
<dbReference type="AlphaFoldDB" id="A0A3A9AP36"/>
<dbReference type="CDD" id="cd01392">
    <property type="entry name" value="HTH_LacI"/>
    <property type="match status" value="1"/>
</dbReference>
<dbReference type="SUPFAM" id="SSF47413">
    <property type="entry name" value="lambda repressor-like DNA-binding domains"/>
    <property type="match status" value="1"/>
</dbReference>
<gene>
    <name evidence="6" type="ORF">D7V94_04850</name>
</gene>
<sequence>MKKVTLKMIAEEAGVSVSCVTRYINKSGYVSKEKKRKLDAVLERMNYTPNQQARYLRGGRSNLIAHIHQNSEENIFFTKIAVSIEKKSFERGFRTISYSLDPENIYALNEILSDVCFYGVDGIIMNSGDIKGAIDKMAIKIDEIAVPIVMIERPADIYGIEKILINNEEGSYAAVKKLGNAGHRQIAFLGVGHDSAVENERYYGYQQAMKDIDGDYARGHSYFVNDYGVEDGYRKTKEILNNCEEGERPTAIFAASDILAAGVYRALLELHISIPEDISVVGYDDTLAQFLSPPLSTLQLPVEEIGEAAVEALISKIQNPGQHVKTIKISPVFVERNSIKRISN</sequence>
<dbReference type="InterPro" id="IPR010982">
    <property type="entry name" value="Lambda_DNA-bd_dom_sf"/>
</dbReference>
<dbReference type="Proteomes" id="UP000280696">
    <property type="component" value="Unassembled WGS sequence"/>
</dbReference>
<evidence type="ECO:0000256" key="3">
    <source>
        <dbReference type="ARBA" id="ARBA00023125"/>
    </source>
</evidence>
<reference evidence="6 7" key="1">
    <citation type="submission" date="2018-09" db="EMBL/GenBank/DDBJ databases">
        <title>Murine metabolic-syndrome-specific gut microbial biobank.</title>
        <authorList>
            <person name="Liu C."/>
        </authorList>
    </citation>
    <scope>NUCLEOTIDE SEQUENCE [LARGE SCALE GENOMIC DNA]</scope>
    <source>
        <strain evidence="6 7">0.1xD8-82</strain>
    </source>
</reference>
<dbReference type="GO" id="GO:0003700">
    <property type="term" value="F:DNA-binding transcription factor activity"/>
    <property type="evidence" value="ECO:0007669"/>
    <property type="project" value="TreeGrafter"/>
</dbReference>
<keyword evidence="1" id="KW-0678">Repressor</keyword>
<accession>A0A3A9AP36</accession>
<dbReference type="Pfam" id="PF00356">
    <property type="entry name" value="LacI"/>
    <property type="match status" value="1"/>
</dbReference>
<dbReference type="InterPro" id="IPR046335">
    <property type="entry name" value="LacI/GalR-like_sensor"/>
</dbReference>
<dbReference type="PANTHER" id="PTHR30146">
    <property type="entry name" value="LACI-RELATED TRANSCRIPTIONAL REPRESSOR"/>
    <property type="match status" value="1"/>
</dbReference>
<dbReference type="PROSITE" id="PS50932">
    <property type="entry name" value="HTH_LACI_2"/>
    <property type="match status" value="1"/>
</dbReference>
<evidence type="ECO:0000313" key="6">
    <source>
        <dbReference type="EMBL" id="RKI93290.1"/>
    </source>
</evidence>
<dbReference type="Gene3D" id="3.40.50.2300">
    <property type="match status" value="2"/>
</dbReference>
<evidence type="ECO:0000256" key="2">
    <source>
        <dbReference type="ARBA" id="ARBA00023015"/>
    </source>
</evidence>